<organism evidence="1 2">
    <name type="scientific">Leyella stercorea CAG:629</name>
    <dbReference type="NCBI Taxonomy" id="1263103"/>
    <lineage>
        <taxon>Bacteria</taxon>
        <taxon>Pseudomonadati</taxon>
        <taxon>Bacteroidota</taxon>
        <taxon>Bacteroidia</taxon>
        <taxon>Bacteroidales</taxon>
        <taxon>Prevotellaceae</taxon>
        <taxon>Leyella</taxon>
    </lineage>
</organism>
<comment type="caution">
    <text evidence="1">The sequence shown here is derived from an EMBL/GenBank/DDBJ whole genome shotgun (WGS) entry which is preliminary data.</text>
</comment>
<accession>R7H6I6</accession>
<sequence>MGKGIKNVLIAQSFNTKICLYRIKFAILQLLCTFQFN</sequence>
<reference evidence="1" key="1">
    <citation type="submission" date="2012-11" db="EMBL/GenBank/DDBJ databases">
        <title>Dependencies among metagenomic species, viruses, plasmids and units of genetic variation.</title>
        <authorList>
            <person name="Nielsen H.B."/>
            <person name="Almeida M."/>
            <person name="Juncker A.S."/>
            <person name="Rasmussen S."/>
            <person name="Li J."/>
            <person name="Sunagawa S."/>
            <person name="Plichta D."/>
            <person name="Gautier L."/>
            <person name="Le Chatelier E."/>
            <person name="Peletier E."/>
            <person name="Bonde I."/>
            <person name="Nielsen T."/>
            <person name="Manichanh C."/>
            <person name="Arumugam M."/>
            <person name="Batto J."/>
            <person name="Santos M.B.Q.D."/>
            <person name="Blom N."/>
            <person name="Borruel N."/>
            <person name="Burgdorf K.S."/>
            <person name="Boumezbeur F."/>
            <person name="Casellas F."/>
            <person name="Dore J."/>
            <person name="Guarner F."/>
            <person name="Hansen T."/>
            <person name="Hildebrand F."/>
            <person name="Kaas R.S."/>
            <person name="Kennedy S."/>
            <person name="Kristiansen K."/>
            <person name="Kultima J.R."/>
            <person name="Leonard P."/>
            <person name="Levenez F."/>
            <person name="Lund O."/>
            <person name="Moumen B."/>
            <person name="Le Paslier D."/>
            <person name="Pons N."/>
            <person name="Pedersen O."/>
            <person name="Prifti E."/>
            <person name="Qin J."/>
            <person name="Raes J."/>
            <person name="Tap J."/>
            <person name="Tims S."/>
            <person name="Ussery D.W."/>
            <person name="Yamada T."/>
            <person name="MetaHit consortium"/>
            <person name="Renault P."/>
            <person name="Sicheritz-Ponten T."/>
            <person name="Bork P."/>
            <person name="Wang J."/>
            <person name="Brunak S."/>
            <person name="Ehrlich S.D."/>
        </authorList>
    </citation>
    <scope>NUCLEOTIDE SEQUENCE [LARGE SCALE GENOMIC DNA]</scope>
</reference>
<dbReference type="EMBL" id="CBIT010000202">
    <property type="protein sequence ID" value="CDE33792.1"/>
    <property type="molecule type" value="Genomic_DNA"/>
</dbReference>
<evidence type="ECO:0000313" key="2">
    <source>
        <dbReference type="Proteomes" id="UP000018072"/>
    </source>
</evidence>
<gene>
    <name evidence="1" type="ORF">BN741_01760</name>
</gene>
<protein>
    <submittedName>
        <fullName evidence="1">Uncharacterized protein</fullName>
    </submittedName>
</protein>
<proteinExistence type="predicted"/>
<dbReference type="STRING" id="1263103.BN741_01760"/>
<dbReference type="Proteomes" id="UP000018072">
    <property type="component" value="Unassembled WGS sequence"/>
</dbReference>
<dbReference type="AlphaFoldDB" id="R7H6I6"/>
<evidence type="ECO:0000313" key="1">
    <source>
        <dbReference type="EMBL" id="CDE33792.1"/>
    </source>
</evidence>
<name>R7H6I6_9BACT</name>